<dbReference type="OrthoDB" id="6610322at2759"/>
<dbReference type="InterPro" id="IPR012337">
    <property type="entry name" value="RNaseH-like_sf"/>
</dbReference>
<keyword evidence="2" id="KW-1185">Reference proteome</keyword>
<evidence type="ECO:0000259" key="1">
    <source>
        <dbReference type="PROSITE" id="PS50994"/>
    </source>
</evidence>
<name>A0A8B8F9C0_9HEMI</name>
<evidence type="ECO:0000313" key="2">
    <source>
        <dbReference type="Proteomes" id="UP000694846"/>
    </source>
</evidence>
<dbReference type="SUPFAM" id="SSF53098">
    <property type="entry name" value="Ribonuclease H-like"/>
    <property type="match status" value="1"/>
</dbReference>
<evidence type="ECO:0000313" key="3">
    <source>
        <dbReference type="RefSeq" id="XP_025407211.1"/>
    </source>
</evidence>
<dbReference type="AlphaFoldDB" id="A0A8B8F9C0"/>
<sequence length="227" mass="25718">MWSQVKIVYGKACHSQSQGLIERGNQDIESMIATWMETNDNAKWSESLRFIHAMKNSAFHSGIKRSPYEAMFGCTMKMGLATSSIAKNVITELINEDDLIFVLEDSKITISNENEETNTTEKINEDIDIDHNQGKKSILKSLQSLEKQAKKMKTISNKNFPAALIGQTVRVKIPDFDRCKIESRKLLAVVVEIIDEEFYRIGSKAGALNQLFTRNQFTLCGEKFISL</sequence>
<dbReference type="Gene3D" id="3.30.420.10">
    <property type="entry name" value="Ribonuclease H-like superfamily/Ribonuclease H"/>
    <property type="match status" value="1"/>
</dbReference>
<gene>
    <name evidence="3" type="primary">LOC112681164</name>
</gene>
<dbReference type="GO" id="GO:0015074">
    <property type="term" value="P:DNA integration"/>
    <property type="evidence" value="ECO:0007669"/>
    <property type="project" value="InterPro"/>
</dbReference>
<dbReference type="Proteomes" id="UP000694846">
    <property type="component" value="Unplaced"/>
</dbReference>
<accession>A0A8B8F9C0</accession>
<dbReference type="RefSeq" id="XP_025407211.1">
    <property type="nucleotide sequence ID" value="XM_025551426.1"/>
</dbReference>
<protein>
    <submittedName>
        <fullName evidence="3">KRAB-A domain-containing protein 2-like</fullName>
    </submittedName>
</protein>
<proteinExistence type="predicted"/>
<reference evidence="3" key="1">
    <citation type="submission" date="2025-08" db="UniProtKB">
        <authorList>
            <consortium name="RefSeq"/>
        </authorList>
    </citation>
    <scope>IDENTIFICATION</scope>
    <source>
        <tissue evidence="3">Whole body</tissue>
    </source>
</reference>
<dbReference type="GO" id="GO:0003676">
    <property type="term" value="F:nucleic acid binding"/>
    <property type="evidence" value="ECO:0007669"/>
    <property type="project" value="InterPro"/>
</dbReference>
<dbReference type="GeneID" id="112681164"/>
<organism evidence="2 3">
    <name type="scientific">Sipha flava</name>
    <name type="common">yellow sugarcane aphid</name>
    <dbReference type="NCBI Taxonomy" id="143950"/>
    <lineage>
        <taxon>Eukaryota</taxon>
        <taxon>Metazoa</taxon>
        <taxon>Ecdysozoa</taxon>
        <taxon>Arthropoda</taxon>
        <taxon>Hexapoda</taxon>
        <taxon>Insecta</taxon>
        <taxon>Pterygota</taxon>
        <taxon>Neoptera</taxon>
        <taxon>Paraneoptera</taxon>
        <taxon>Hemiptera</taxon>
        <taxon>Sternorrhyncha</taxon>
        <taxon>Aphidomorpha</taxon>
        <taxon>Aphidoidea</taxon>
        <taxon>Aphididae</taxon>
        <taxon>Sipha</taxon>
    </lineage>
</organism>
<dbReference type="InterPro" id="IPR001584">
    <property type="entry name" value="Integrase_cat-core"/>
</dbReference>
<dbReference type="InterPro" id="IPR036397">
    <property type="entry name" value="RNaseH_sf"/>
</dbReference>
<dbReference type="PROSITE" id="PS50994">
    <property type="entry name" value="INTEGRASE"/>
    <property type="match status" value="1"/>
</dbReference>
<feature type="domain" description="Integrase catalytic" evidence="1">
    <location>
        <begin position="1"/>
        <end position="75"/>
    </location>
</feature>